<dbReference type="PANTHER" id="PTHR45436:SF5">
    <property type="entry name" value="SENSOR HISTIDINE KINASE TRCS"/>
    <property type="match status" value="1"/>
</dbReference>
<dbReference type="InterPro" id="IPR003594">
    <property type="entry name" value="HATPase_dom"/>
</dbReference>
<dbReference type="Proteomes" id="UP000289316">
    <property type="component" value="Unassembled WGS sequence"/>
</dbReference>
<evidence type="ECO:0000256" key="6">
    <source>
        <dbReference type="ARBA" id="ARBA00022692"/>
    </source>
</evidence>
<dbReference type="Gene3D" id="6.10.340.10">
    <property type="match status" value="1"/>
</dbReference>
<dbReference type="PANTHER" id="PTHR45436">
    <property type="entry name" value="SENSOR HISTIDINE KINASE YKOH"/>
    <property type="match status" value="1"/>
</dbReference>
<dbReference type="Pfam" id="PF02518">
    <property type="entry name" value="HATPase_c"/>
    <property type="match status" value="1"/>
</dbReference>
<dbReference type="EMBL" id="QZFR01000057">
    <property type="protein sequence ID" value="RXV70658.1"/>
    <property type="molecule type" value="Genomic_DNA"/>
</dbReference>
<evidence type="ECO:0000313" key="14">
    <source>
        <dbReference type="EMBL" id="RXV70658.1"/>
    </source>
</evidence>
<evidence type="ECO:0000256" key="9">
    <source>
        <dbReference type="ARBA" id="ARBA00023012"/>
    </source>
</evidence>
<keyword evidence="6 11" id="KW-0812">Transmembrane</keyword>
<dbReference type="InterPro" id="IPR036890">
    <property type="entry name" value="HATPase_C_sf"/>
</dbReference>
<keyword evidence="4" id="KW-0597">Phosphoprotein</keyword>
<evidence type="ECO:0000256" key="3">
    <source>
        <dbReference type="ARBA" id="ARBA00012438"/>
    </source>
</evidence>
<dbReference type="Gene3D" id="3.30.565.10">
    <property type="entry name" value="Histidine kinase-like ATPase, C-terminal domain"/>
    <property type="match status" value="1"/>
</dbReference>
<reference evidence="14 16" key="1">
    <citation type="submission" date="2018-09" db="EMBL/GenBank/DDBJ databases">
        <title>Murine metabolic-syndrome-specific gut microbial biobank.</title>
        <authorList>
            <person name="Liu C."/>
        </authorList>
    </citation>
    <scope>NUCLEOTIDE SEQUENCE [LARGE SCALE GENOMIC DNA]</scope>
    <source>
        <strain evidence="14 16">C-30</strain>
    </source>
</reference>
<dbReference type="CDD" id="cd00075">
    <property type="entry name" value="HATPase"/>
    <property type="match status" value="1"/>
</dbReference>
<evidence type="ECO:0000259" key="13">
    <source>
        <dbReference type="PROSITE" id="PS50885"/>
    </source>
</evidence>
<dbReference type="FunFam" id="1.10.287.130:FF:000001">
    <property type="entry name" value="Two-component sensor histidine kinase"/>
    <property type="match status" value="1"/>
</dbReference>
<dbReference type="InterPro" id="IPR003661">
    <property type="entry name" value="HisK_dim/P_dom"/>
</dbReference>
<dbReference type="SMART" id="SM00388">
    <property type="entry name" value="HisKA"/>
    <property type="match status" value="1"/>
</dbReference>
<dbReference type="GO" id="GO:0000155">
    <property type="term" value="F:phosphorelay sensor kinase activity"/>
    <property type="evidence" value="ECO:0007669"/>
    <property type="project" value="InterPro"/>
</dbReference>
<dbReference type="Pfam" id="PF00512">
    <property type="entry name" value="HisKA"/>
    <property type="match status" value="1"/>
</dbReference>
<dbReference type="FunFam" id="3.30.565.10:FF:000006">
    <property type="entry name" value="Sensor histidine kinase WalK"/>
    <property type="match status" value="1"/>
</dbReference>
<evidence type="ECO:0000256" key="2">
    <source>
        <dbReference type="ARBA" id="ARBA00004370"/>
    </source>
</evidence>
<dbReference type="Proteomes" id="UP000306855">
    <property type="component" value="Unassembled WGS sequence"/>
</dbReference>
<dbReference type="InterPro" id="IPR003660">
    <property type="entry name" value="HAMP_dom"/>
</dbReference>
<dbReference type="CDD" id="cd00082">
    <property type="entry name" value="HisKA"/>
    <property type="match status" value="1"/>
</dbReference>
<dbReference type="CDD" id="cd06225">
    <property type="entry name" value="HAMP"/>
    <property type="match status" value="1"/>
</dbReference>
<evidence type="ECO:0000256" key="10">
    <source>
        <dbReference type="ARBA" id="ARBA00023136"/>
    </source>
</evidence>
<dbReference type="InterPro" id="IPR036097">
    <property type="entry name" value="HisK_dim/P_sf"/>
</dbReference>
<reference evidence="15 17" key="2">
    <citation type="submission" date="2019-04" db="EMBL/GenBank/DDBJ databases">
        <title>Microbes associate with the intestines of laboratory mice.</title>
        <authorList>
            <person name="Navarre W."/>
            <person name="Wong E."/>
            <person name="Huang K."/>
            <person name="Tropini C."/>
            <person name="Ng K."/>
            <person name="Yu B."/>
        </authorList>
    </citation>
    <scope>NUCLEOTIDE SEQUENCE [LARGE SCALE GENOMIC DNA]</scope>
    <source>
        <strain evidence="15 17">NM26_J9</strain>
    </source>
</reference>
<dbReference type="OrthoDB" id="9813151at2"/>
<dbReference type="SMART" id="SM00387">
    <property type="entry name" value="HATPase_c"/>
    <property type="match status" value="1"/>
</dbReference>
<dbReference type="SUPFAM" id="SSF55874">
    <property type="entry name" value="ATPase domain of HSP90 chaperone/DNA topoisomerase II/histidine kinase"/>
    <property type="match status" value="1"/>
</dbReference>
<gene>
    <name evidence="14" type="ORF">D6C19_07900</name>
    <name evidence="15" type="ORF">E5340_11195</name>
</gene>
<dbReference type="AlphaFoldDB" id="A0A4Q2AM08"/>
<comment type="caution">
    <text evidence="14">The sequence shown here is derived from an EMBL/GenBank/DDBJ whole genome shotgun (WGS) entry which is preliminary data.</text>
</comment>
<dbReference type="Gene3D" id="1.10.287.130">
    <property type="match status" value="1"/>
</dbReference>
<feature type="transmembrane region" description="Helical" evidence="11">
    <location>
        <begin position="16"/>
        <end position="40"/>
    </location>
</feature>
<evidence type="ECO:0000313" key="16">
    <source>
        <dbReference type="Proteomes" id="UP000289316"/>
    </source>
</evidence>
<evidence type="ECO:0000256" key="1">
    <source>
        <dbReference type="ARBA" id="ARBA00000085"/>
    </source>
</evidence>
<feature type="domain" description="HAMP" evidence="13">
    <location>
        <begin position="165"/>
        <end position="219"/>
    </location>
</feature>
<evidence type="ECO:0000313" key="17">
    <source>
        <dbReference type="Proteomes" id="UP000306855"/>
    </source>
</evidence>
<keyword evidence="10 11" id="KW-0472">Membrane</keyword>
<comment type="catalytic activity">
    <reaction evidence="1">
        <text>ATP + protein L-histidine = ADP + protein N-phospho-L-histidine.</text>
        <dbReference type="EC" id="2.7.13.3"/>
    </reaction>
</comment>
<keyword evidence="7 14" id="KW-0418">Kinase</keyword>
<keyword evidence="8 11" id="KW-1133">Transmembrane helix</keyword>
<feature type="transmembrane region" description="Helical" evidence="11">
    <location>
        <begin position="141"/>
        <end position="164"/>
    </location>
</feature>
<evidence type="ECO:0000256" key="8">
    <source>
        <dbReference type="ARBA" id="ARBA00022989"/>
    </source>
</evidence>
<dbReference type="Pfam" id="PF00672">
    <property type="entry name" value="HAMP"/>
    <property type="match status" value="1"/>
</dbReference>
<organism evidence="14 16">
    <name type="scientific">Ligilactobacillus murinus</name>
    <dbReference type="NCBI Taxonomy" id="1622"/>
    <lineage>
        <taxon>Bacteria</taxon>
        <taxon>Bacillati</taxon>
        <taxon>Bacillota</taxon>
        <taxon>Bacilli</taxon>
        <taxon>Lactobacillales</taxon>
        <taxon>Lactobacillaceae</taxon>
        <taxon>Ligilactobacillus</taxon>
    </lineage>
</organism>
<comment type="subcellular location">
    <subcellularLocation>
        <location evidence="2">Membrane</location>
    </subcellularLocation>
</comment>
<protein>
    <recommendedName>
        <fullName evidence="3">histidine kinase</fullName>
        <ecNumber evidence="3">2.7.13.3</ecNumber>
    </recommendedName>
</protein>
<keyword evidence="9" id="KW-0902">Two-component regulatory system</keyword>
<dbReference type="InterPro" id="IPR005467">
    <property type="entry name" value="His_kinase_dom"/>
</dbReference>
<dbReference type="GO" id="GO:0016020">
    <property type="term" value="C:membrane"/>
    <property type="evidence" value="ECO:0007669"/>
    <property type="project" value="UniProtKB-SubCell"/>
</dbReference>
<dbReference type="InterPro" id="IPR004358">
    <property type="entry name" value="Sig_transdc_His_kin-like_C"/>
</dbReference>
<dbReference type="SMART" id="SM00304">
    <property type="entry name" value="HAMP"/>
    <property type="match status" value="1"/>
</dbReference>
<keyword evidence="5" id="KW-0808">Transferase</keyword>
<sequence>MLSKKHKGSIVYRVTLWYSVFIVIFFALMLGVAYVIGVNLGDSKGQQKLQHSALELGQEIEDYENFDDGIYYVIYNKNDQRIRGSLPRGFDTKLGFTDEQLKETTNGNITYQYFDVKIKDSTEWLRAIRVKAGLSHELKMFLLALFLVAPFLVVGIVFGGYRILKKAIAPVDNLTQTARAITLSQDYSKRIIVSEQNNELSRLALTFNTMLASIERSFERERQFNNDVSHELRTPLAVILAESEYADKYAKDEAELKESAQIIRQQATMMKNLVDQILELTRLENGQTFKKNQLDLAQLVQERVTAQQKIFEQRGLKLICEITEHEPYLGDELLLQRVVDNLLSNALKFAKTRVKVSLTNNGHEHLLTIKDDGPGIALDQQEKIWHKFYQVQTARNKTSTQGVGLGLALVKNIVELHGGQITVKSQLKKGTEFRLYLPNNISEGEMR</sequence>
<dbReference type="EMBL" id="SRYK01000102">
    <property type="protein sequence ID" value="TGY51781.1"/>
    <property type="molecule type" value="Genomic_DNA"/>
</dbReference>
<dbReference type="PROSITE" id="PS50109">
    <property type="entry name" value="HIS_KIN"/>
    <property type="match status" value="1"/>
</dbReference>
<evidence type="ECO:0000256" key="4">
    <source>
        <dbReference type="ARBA" id="ARBA00022553"/>
    </source>
</evidence>
<evidence type="ECO:0000259" key="12">
    <source>
        <dbReference type="PROSITE" id="PS50109"/>
    </source>
</evidence>
<dbReference type="RefSeq" id="WP_119448458.1">
    <property type="nucleotide sequence ID" value="NZ_CP121161.1"/>
</dbReference>
<evidence type="ECO:0000256" key="11">
    <source>
        <dbReference type="SAM" id="Phobius"/>
    </source>
</evidence>
<evidence type="ECO:0000256" key="7">
    <source>
        <dbReference type="ARBA" id="ARBA00022777"/>
    </source>
</evidence>
<evidence type="ECO:0000313" key="15">
    <source>
        <dbReference type="EMBL" id="TGY51781.1"/>
    </source>
</evidence>
<dbReference type="EC" id="2.7.13.3" evidence="3"/>
<dbReference type="InterPro" id="IPR050428">
    <property type="entry name" value="TCS_sensor_his_kinase"/>
</dbReference>
<evidence type="ECO:0000256" key="5">
    <source>
        <dbReference type="ARBA" id="ARBA00022679"/>
    </source>
</evidence>
<proteinExistence type="predicted"/>
<feature type="domain" description="Histidine kinase" evidence="12">
    <location>
        <begin position="227"/>
        <end position="441"/>
    </location>
</feature>
<dbReference type="PRINTS" id="PR00344">
    <property type="entry name" value="BCTRLSENSOR"/>
</dbReference>
<accession>A0A4Q2AM08</accession>
<dbReference type="SUPFAM" id="SSF47384">
    <property type="entry name" value="Homodimeric domain of signal transducing histidine kinase"/>
    <property type="match status" value="1"/>
</dbReference>
<name>A0A4Q2AM08_9LACO</name>
<dbReference type="PROSITE" id="PS50885">
    <property type="entry name" value="HAMP"/>
    <property type="match status" value="1"/>
</dbReference>